<keyword evidence="7" id="KW-0158">Chromosome</keyword>
<dbReference type="PANTHER" id="PTHR12436">
    <property type="entry name" value="80 KDA MCM3-ASSOCIATED PROTEIN"/>
    <property type="match status" value="1"/>
</dbReference>
<keyword evidence="29" id="KW-1185">Reference proteome</keyword>
<evidence type="ECO:0000256" key="1">
    <source>
        <dbReference type="ARBA" id="ARBA00004286"/>
    </source>
</evidence>
<dbReference type="OrthoDB" id="21502at2759"/>
<dbReference type="PANTHER" id="PTHR12436:SF3">
    <property type="entry name" value="GERMINAL-CENTER ASSOCIATED NUCLEAR PROTEIN"/>
    <property type="match status" value="1"/>
</dbReference>
<dbReference type="GO" id="GO:0006406">
    <property type="term" value="P:mRNA export from nucleus"/>
    <property type="evidence" value="ECO:0007669"/>
    <property type="project" value="TreeGrafter"/>
</dbReference>
<dbReference type="FunFam" id="1.25.40.990:FF:000003">
    <property type="entry name" value="germinal-center associated nuclear protein isoform X2"/>
    <property type="match status" value="1"/>
</dbReference>
<evidence type="ECO:0000256" key="26">
    <source>
        <dbReference type="SAM" id="MobiDB-lite"/>
    </source>
</evidence>
<dbReference type="Pfam" id="PF16769">
    <property type="entry name" value="MCM3AP_GANP"/>
    <property type="match status" value="1"/>
</dbReference>
<keyword evidence="10" id="KW-0597">Phosphoprotein</keyword>
<dbReference type="GO" id="GO:0003723">
    <property type="term" value="F:RNA binding"/>
    <property type="evidence" value="ECO:0007669"/>
    <property type="project" value="InterPro"/>
</dbReference>
<evidence type="ECO:0000256" key="24">
    <source>
        <dbReference type="ARBA" id="ARBA00069544"/>
    </source>
</evidence>
<feature type="region of interest" description="Disordered" evidence="26">
    <location>
        <begin position="153"/>
        <end position="196"/>
    </location>
</feature>
<feature type="domain" description="PCI" evidence="27">
    <location>
        <begin position="867"/>
        <end position="1040"/>
    </location>
</feature>
<evidence type="ECO:0000256" key="15">
    <source>
        <dbReference type="ARBA" id="ARBA00022990"/>
    </source>
</evidence>
<dbReference type="InterPro" id="IPR031907">
    <property type="entry name" value="MCM3AP_GANP"/>
</dbReference>
<evidence type="ECO:0000259" key="27">
    <source>
        <dbReference type="PROSITE" id="PS50250"/>
    </source>
</evidence>
<comment type="caution">
    <text evidence="28">The sequence shown here is derived from an EMBL/GenBank/DDBJ whole genome shotgun (WGS) entry which is preliminary data.</text>
</comment>
<evidence type="ECO:0000256" key="5">
    <source>
        <dbReference type="ARBA" id="ARBA00013184"/>
    </source>
</evidence>
<dbReference type="EMBL" id="JAHKSW010000006">
    <property type="protein sequence ID" value="KAG7330967.1"/>
    <property type="molecule type" value="Genomic_DNA"/>
</dbReference>
<dbReference type="InterPro" id="IPR000717">
    <property type="entry name" value="PCI_dom"/>
</dbReference>
<dbReference type="GO" id="GO:0005654">
    <property type="term" value="C:nucleoplasm"/>
    <property type="evidence" value="ECO:0007669"/>
    <property type="project" value="UniProtKB-SubCell"/>
</dbReference>
<feature type="region of interest" description="Disordered" evidence="26">
    <location>
        <begin position="1"/>
        <end position="21"/>
    </location>
</feature>
<keyword evidence="16" id="KW-0811">Translocation</keyword>
<feature type="region of interest" description="Disordered" evidence="26">
    <location>
        <begin position="440"/>
        <end position="516"/>
    </location>
</feature>
<dbReference type="Gene3D" id="1.25.40.990">
    <property type="match status" value="1"/>
</dbReference>
<dbReference type="InterPro" id="IPR000504">
    <property type="entry name" value="RRM_dom"/>
</dbReference>
<gene>
    <name evidence="28" type="ORF">KOW79_004936</name>
</gene>
<keyword evidence="18" id="KW-0906">Nuclear pore complex</keyword>
<organism evidence="28 29">
    <name type="scientific">Hemibagrus wyckioides</name>
    <dbReference type="NCBI Taxonomy" id="337641"/>
    <lineage>
        <taxon>Eukaryota</taxon>
        <taxon>Metazoa</taxon>
        <taxon>Chordata</taxon>
        <taxon>Craniata</taxon>
        <taxon>Vertebrata</taxon>
        <taxon>Euteleostomi</taxon>
        <taxon>Actinopterygii</taxon>
        <taxon>Neopterygii</taxon>
        <taxon>Teleostei</taxon>
        <taxon>Ostariophysi</taxon>
        <taxon>Siluriformes</taxon>
        <taxon>Bagridae</taxon>
        <taxon>Hemibagrus</taxon>
    </lineage>
</organism>
<feature type="compositionally biased region" description="Low complexity" evidence="26">
    <location>
        <begin position="153"/>
        <end position="170"/>
    </location>
</feature>
<evidence type="ECO:0000313" key="29">
    <source>
        <dbReference type="Proteomes" id="UP000824219"/>
    </source>
</evidence>
<feature type="coiled-coil region" evidence="25">
    <location>
        <begin position="1241"/>
        <end position="1268"/>
    </location>
</feature>
<evidence type="ECO:0000256" key="13">
    <source>
        <dbReference type="ARBA" id="ARBA00022859"/>
    </source>
</evidence>
<keyword evidence="11" id="KW-0808">Transferase</keyword>
<evidence type="ECO:0000256" key="3">
    <source>
        <dbReference type="ARBA" id="ARBA00004567"/>
    </source>
</evidence>
<keyword evidence="14" id="KW-0653">Protein transport</keyword>
<evidence type="ECO:0000313" key="28">
    <source>
        <dbReference type="EMBL" id="KAG7330967.1"/>
    </source>
</evidence>
<evidence type="ECO:0000256" key="22">
    <source>
        <dbReference type="ARBA" id="ARBA00048940"/>
    </source>
</evidence>
<accession>A0A9D3SNT0</accession>
<dbReference type="GO" id="GO:0005643">
    <property type="term" value="C:nuclear pore"/>
    <property type="evidence" value="ECO:0007669"/>
    <property type="project" value="UniProtKB-SubCell"/>
</dbReference>
<feature type="compositionally biased region" description="Basic and acidic residues" evidence="26">
    <location>
        <begin position="480"/>
        <end position="490"/>
    </location>
</feature>
<evidence type="ECO:0000256" key="10">
    <source>
        <dbReference type="ARBA" id="ARBA00022553"/>
    </source>
</evidence>
<keyword evidence="15" id="KW-0007">Acetylation</keyword>
<evidence type="ECO:0000256" key="21">
    <source>
        <dbReference type="ARBA" id="ARBA00038443"/>
    </source>
</evidence>
<feature type="compositionally biased region" description="Polar residues" evidence="26">
    <location>
        <begin position="107"/>
        <end position="128"/>
    </location>
</feature>
<reference evidence="28 29" key="1">
    <citation type="submission" date="2021-06" db="EMBL/GenBank/DDBJ databases">
        <title>Chromosome-level genome assembly of the red-tail catfish (Hemibagrus wyckioides).</title>
        <authorList>
            <person name="Shao F."/>
        </authorList>
    </citation>
    <scope>NUCLEOTIDE SEQUENCE [LARGE SCALE GENOMIC DNA]</scope>
    <source>
        <strain evidence="28">EC202008001</strain>
        <tissue evidence="28">Blood</tissue>
    </source>
</reference>
<evidence type="ECO:0000256" key="17">
    <source>
        <dbReference type="ARBA" id="ARBA00023054"/>
    </source>
</evidence>
<evidence type="ECO:0000256" key="7">
    <source>
        <dbReference type="ARBA" id="ARBA00022454"/>
    </source>
</evidence>
<keyword evidence="8" id="KW-0488">Methylation</keyword>
<dbReference type="GO" id="GO:0015031">
    <property type="term" value="P:protein transport"/>
    <property type="evidence" value="ECO:0007669"/>
    <property type="project" value="UniProtKB-KW"/>
</dbReference>
<dbReference type="InterPro" id="IPR034265">
    <property type="entry name" value="MCM3AP_RRM"/>
</dbReference>
<feature type="region of interest" description="Disordered" evidence="26">
    <location>
        <begin position="654"/>
        <end position="673"/>
    </location>
</feature>
<evidence type="ECO:0000256" key="4">
    <source>
        <dbReference type="ARBA" id="ARBA00004642"/>
    </source>
</evidence>
<dbReference type="InterPro" id="IPR031910">
    <property type="entry name" value="GANP_CID_dom"/>
</dbReference>
<dbReference type="CDD" id="cd12443">
    <property type="entry name" value="RRM_MCM3A_like"/>
    <property type="match status" value="1"/>
</dbReference>
<proteinExistence type="inferred from homology"/>
<keyword evidence="6" id="KW-0813">Transport</keyword>
<evidence type="ECO:0000256" key="25">
    <source>
        <dbReference type="SAM" id="Coils"/>
    </source>
</evidence>
<evidence type="ECO:0000256" key="16">
    <source>
        <dbReference type="ARBA" id="ARBA00023010"/>
    </source>
</evidence>
<keyword evidence="20" id="KW-0012">Acyltransferase</keyword>
<dbReference type="GO" id="GO:0005694">
    <property type="term" value="C:chromosome"/>
    <property type="evidence" value="ECO:0007669"/>
    <property type="project" value="UniProtKB-SubCell"/>
</dbReference>
<dbReference type="InterPro" id="IPR005062">
    <property type="entry name" value="SAC3/GANP/THP3_conserved"/>
</dbReference>
<dbReference type="Gene3D" id="3.30.70.330">
    <property type="match status" value="1"/>
</dbReference>
<feature type="compositionally biased region" description="Basic and acidic residues" evidence="26">
    <location>
        <begin position="357"/>
        <end position="368"/>
    </location>
</feature>
<feature type="region of interest" description="Disordered" evidence="26">
    <location>
        <begin position="2011"/>
        <end position="2032"/>
    </location>
</feature>
<feature type="compositionally biased region" description="Low complexity" evidence="26">
    <location>
        <begin position="90"/>
        <end position="99"/>
    </location>
</feature>
<comment type="similarity">
    <text evidence="21">Belongs to the SAC3 family.</text>
</comment>
<keyword evidence="13" id="KW-0391">Immunity</keyword>
<comment type="catalytic activity">
    <reaction evidence="22">
        <text>L-lysyl-[histone] + acetyl-CoA = N(6)-acetyl-L-lysyl-[histone] + CoA + H(+)</text>
        <dbReference type="Rhea" id="RHEA:21992"/>
        <dbReference type="Rhea" id="RHEA-COMP:9845"/>
        <dbReference type="Rhea" id="RHEA-COMP:11338"/>
        <dbReference type="ChEBI" id="CHEBI:15378"/>
        <dbReference type="ChEBI" id="CHEBI:29969"/>
        <dbReference type="ChEBI" id="CHEBI:57287"/>
        <dbReference type="ChEBI" id="CHEBI:57288"/>
        <dbReference type="ChEBI" id="CHEBI:61930"/>
        <dbReference type="EC" id="2.3.1.48"/>
    </reaction>
    <physiologicalReaction direction="left-to-right" evidence="22">
        <dbReference type="Rhea" id="RHEA:21993"/>
    </physiologicalReaction>
</comment>
<dbReference type="SMART" id="SM00360">
    <property type="entry name" value="RRM"/>
    <property type="match status" value="1"/>
</dbReference>
<dbReference type="GO" id="GO:0070390">
    <property type="term" value="C:transcription export complex 2"/>
    <property type="evidence" value="ECO:0007669"/>
    <property type="project" value="TreeGrafter"/>
</dbReference>
<keyword evidence="9" id="KW-0963">Cytoplasm</keyword>
<dbReference type="Gene3D" id="6.10.250.1340">
    <property type="match status" value="1"/>
</dbReference>
<dbReference type="GO" id="GO:0061733">
    <property type="term" value="F:protein-lysine-acetyltransferase activity"/>
    <property type="evidence" value="ECO:0007669"/>
    <property type="project" value="UniProtKB-EC"/>
</dbReference>
<dbReference type="Pfam" id="PF16766">
    <property type="entry name" value="CID_GANP"/>
    <property type="match status" value="1"/>
</dbReference>
<keyword evidence="12" id="KW-0509">mRNA transport</keyword>
<dbReference type="GO" id="GO:0002376">
    <property type="term" value="P:immune system process"/>
    <property type="evidence" value="ECO:0007669"/>
    <property type="project" value="UniProtKB-KW"/>
</dbReference>
<protein>
    <recommendedName>
        <fullName evidence="24">Germinal-center associated nuclear protein</fullName>
        <ecNumber evidence="5">2.3.1.48</ecNumber>
    </recommendedName>
</protein>
<evidence type="ECO:0000256" key="2">
    <source>
        <dbReference type="ARBA" id="ARBA00004496"/>
    </source>
</evidence>
<dbReference type="GO" id="GO:0005737">
    <property type="term" value="C:cytoplasm"/>
    <property type="evidence" value="ECO:0007669"/>
    <property type="project" value="UniProtKB-SubCell"/>
</dbReference>
<keyword evidence="19" id="KW-0539">Nucleus</keyword>
<dbReference type="EC" id="2.3.1.48" evidence="5"/>
<dbReference type="Pfam" id="PF03399">
    <property type="entry name" value="SAC3_GANP"/>
    <property type="match status" value="1"/>
</dbReference>
<comment type="subcellular location">
    <subcellularLocation>
        <location evidence="1">Chromosome</location>
    </subcellularLocation>
    <subcellularLocation>
        <location evidence="2">Cytoplasm</location>
    </subcellularLocation>
    <subcellularLocation>
        <location evidence="3">Nucleus</location>
        <location evidence="3">Nuclear pore complex</location>
    </subcellularLocation>
    <subcellularLocation>
        <location evidence="4">Nucleus</location>
        <location evidence="4">Nucleoplasm</location>
    </subcellularLocation>
</comment>
<evidence type="ECO:0000256" key="8">
    <source>
        <dbReference type="ARBA" id="ARBA00022481"/>
    </source>
</evidence>
<evidence type="ECO:0000256" key="19">
    <source>
        <dbReference type="ARBA" id="ARBA00023242"/>
    </source>
</evidence>
<name>A0A9D3SNT0_9TELE</name>
<sequence>MNPNNVFGRQQGAFQTPSNVSQSSGLFQSLCQQGGTAPNIGFGQKTPFGQPSAFSQPSVFAQGSAQTSVFGQTSSFGQSTSFGQSGGLGQSSSFSSTSQAPAFGQPALSQTTLGFGAPPSSTGQSQTPAFGQVQAFGQTSGFGQTAGFGQTTSGFGISSSNSQLPSNSISTGGSQPSFGQPSAFATTSSAVSGQSNTQTSAYGTKFNFKPPNENVFKPIFSVSPVPPSVQPVPAPQPFGVSKPVTCGSDSSNSGSSGVSIFTSVKPSTLGFSFSQPGAVPSASVTSANMPQSTGGMTGANTLQFTFSQPANPSGSSSIATAAQSTSISSSPAFSFSAKVVQPQTVFGQPSFAFSGSKPEESPEMRNEESSADAALGSLGKGIKRKEEPNDPNASQVKSSKVEDVQGESVGPRHPSKRPINRSRGAAGGLFKNALSGLMRASVNKKEERTIDRAAVERPDPPVPDVDVPLTPPRPLAPIRHVLEKGEKPASEPEVATSTPSRRAERGESTDSLSSLSPSEFTVIQCKGIPPNLNKKDLVKKHFGRFGKMQRVFCRPEKNLVIVHYYDHASASMAKKKGKIFQGTEIQIFWQRKKQNPGTKKREQPSEVTDVVSAGDVSRPESSQLTTLRKPVPRPPAVSTTLVKGSPVKKSSVAKTLQFDSDPQQDVGSEGQSTDRPVIIMPSALQPLIGQIAETAEEKYRLLEQRDKILRQLRSKRTDLDMSKVFVGTCPDMCPEKERYMRETRNQLSVFELVPDTEKVDHSAAIKEYSRSSADQEEPLPHELRPLPVLTMTMHYLVTQIMDQGEGNYRDWYDFVWNRTRGIRKDITQQHLCDPMTVSLIEKCARFHIHCAHHLCQEPMMSFDAKINNENMTKCLQSLKEMYQDLATKNVYCPNEAEFRQYSVLLKLNDGDILREVQQFRKEVRDSVEVKFAVQAFAAHNSNNFVRFFKLVKAASYLSGCILHRYFNQVRCAALKALNIAYTVGSQRSTTFPVEDLVRMLMFRNASEATDFLQLYGLNVADGMVELSRTAYQEPDLPIPPKRSVDIEKKKSVLVGEIVNGGPLPNPPQHTPVCSFDSSNKYRGDLASLESLPAAQKVKPLVELDPRPQLKPKLLSEPRLFMETPAAVDVAQHEDTQETGESAQHIVPVLPVNPQLMFQPIAQPIAQPQPVKPPSPKREPAYSDQDLMAEVESVVEEVLTDEVLDIAKAGAQYVSAALSVSESEVQTIISDIVAQMLREVSTSEIKAETERIAEEKRKLEEDRRRKEREAFLDKLSSELCAEISEEVLAHCTREMADMEIKLALKEKAACVARCTEEVCNSLVEETLDKEIECLVREVVNAQLRQIRKFIKRWRDVVAVRRQLKRQMRGFPAAPCCVDPRFKLKALVPSAPSFPSMDTLARGLINLGNAGNMVVSCTRLLKTRNDTIRQMRVEYYYSLLLSERVWSPLDLPTLVAESTPNPPDRIFWKATLLLPSDQDSNMSSTLTKWLEVKLGGGERLEEGMEDSEGQLKTLVISNSLRDVEQKTHKVHICIKVSHGPLSEEGQSLLEEQNQLLGTSSLMMLLPPLPCTGLDEEDVPLLSALLQLKQVQQASGWHTALPLVLLIPDQLEGAVSDQKLEEVLMLKTLVQDGLISEYIFIHLSGSVTDLQGSKQLSEAVRWLIAHSPASTVLSSQPLLQFVEGGLCREFHSRFLHDKQERVQAALPSQEPEVVIQLYNSVLVYLADVVSSERLIGISWPPPEFSLPENRKLVPHLDWNSPQHLDWMKRAILSLQIPEWKCPPHSAPWPHLCTSIFEYVSQIPSSVQSQPLLMSHLEHLLARVRAQHLQQCDRISSNHIPWDDILILCIEHRLKDWHIAESPVAADAFTDKGEILVYYYKEQLKGFLPPESWVAAVKSTHTEKRQNTVRSNLRSTLPLTPARFPRQRLFQSQMETEEKPSVLDISHTPSPQELLPQRLLSGIQQEKAQSQRFEEQLQQWLALEPLDSVSIPLFVPSTLLSMPEILVPKQCPRASAPSRIQEPQTEDPAEVPSTYSRRGTVSLTQRLKELNRLVLANREEELACNLKLNSLLEIVED</sequence>
<comment type="function">
    <text evidence="23">As a component of the TREX-2 complex, involved in the export of mRNAs to the cytoplasm through the nuclear pores. Through the acetylation of histones, affects the assembly of nucleosomes at immunoglobulin variable region genes and promotes the recruitment and positioning of transcription complex to favor DNA cytosine deaminase AICDA/AID targeting, hence promoting somatic hypermutations.</text>
</comment>
<dbReference type="PROSITE" id="PS50250">
    <property type="entry name" value="PCI"/>
    <property type="match status" value="1"/>
</dbReference>
<feature type="region of interest" description="Disordered" evidence="26">
    <location>
        <begin position="591"/>
        <end position="645"/>
    </location>
</feature>
<feature type="compositionally biased region" description="Polar residues" evidence="26">
    <location>
        <begin position="171"/>
        <end position="196"/>
    </location>
</feature>
<evidence type="ECO:0000256" key="14">
    <source>
        <dbReference type="ARBA" id="ARBA00022927"/>
    </source>
</evidence>
<evidence type="ECO:0000256" key="9">
    <source>
        <dbReference type="ARBA" id="ARBA00022490"/>
    </source>
</evidence>
<dbReference type="InterPro" id="IPR045107">
    <property type="entry name" value="SAC3/GANP/THP3"/>
</dbReference>
<dbReference type="InterPro" id="IPR012677">
    <property type="entry name" value="Nucleotide-bd_a/b_plait_sf"/>
</dbReference>
<feature type="region of interest" description="Disordered" evidence="26">
    <location>
        <begin position="80"/>
        <end position="128"/>
    </location>
</feature>
<evidence type="ECO:0000256" key="6">
    <source>
        <dbReference type="ARBA" id="ARBA00022448"/>
    </source>
</evidence>
<evidence type="ECO:0000256" key="18">
    <source>
        <dbReference type="ARBA" id="ARBA00023132"/>
    </source>
</evidence>
<evidence type="ECO:0000256" key="11">
    <source>
        <dbReference type="ARBA" id="ARBA00022679"/>
    </source>
</evidence>
<keyword evidence="17 25" id="KW-0175">Coiled coil</keyword>
<feature type="compositionally biased region" description="Basic and acidic residues" evidence="26">
    <location>
        <begin position="443"/>
        <end position="459"/>
    </location>
</feature>
<dbReference type="SUPFAM" id="SSF54928">
    <property type="entry name" value="RNA-binding domain, RBD"/>
    <property type="match status" value="1"/>
</dbReference>
<feature type="region of interest" description="Disordered" evidence="26">
    <location>
        <begin position="294"/>
        <end position="318"/>
    </location>
</feature>
<feature type="region of interest" description="Disordered" evidence="26">
    <location>
        <begin position="350"/>
        <end position="426"/>
    </location>
</feature>
<feature type="compositionally biased region" description="Polar residues" evidence="26">
    <location>
        <begin position="294"/>
        <end position="312"/>
    </location>
</feature>
<dbReference type="InterPro" id="IPR035979">
    <property type="entry name" value="RBD_domain_sf"/>
</dbReference>
<evidence type="ECO:0000256" key="20">
    <source>
        <dbReference type="ARBA" id="ARBA00023315"/>
    </source>
</evidence>
<dbReference type="Proteomes" id="UP000824219">
    <property type="component" value="Linkage Group LG06"/>
</dbReference>
<evidence type="ECO:0000256" key="12">
    <source>
        <dbReference type="ARBA" id="ARBA00022816"/>
    </source>
</evidence>
<evidence type="ECO:0000256" key="23">
    <source>
        <dbReference type="ARBA" id="ARBA00055631"/>
    </source>
</evidence>